<proteinExistence type="predicted"/>
<accession>K2GH31</accession>
<gene>
    <name evidence="1" type="ORF">ACD_2C00112G0004</name>
</gene>
<reference evidence="1" key="1">
    <citation type="journal article" date="2012" name="Science">
        <title>Fermentation, hydrogen, and sulfur metabolism in multiple uncultivated bacterial phyla.</title>
        <authorList>
            <person name="Wrighton K.C."/>
            <person name="Thomas B.C."/>
            <person name="Sharon I."/>
            <person name="Miller C.S."/>
            <person name="Castelle C.J."/>
            <person name="VerBerkmoes N.C."/>
            <person name="Wilkins M.J."/>
            <person name="Hettich R.L."/>
            <person name="Lipton M.S."/>
            <person name="Williams K.H."/>
            <person name="Long P.E."/>
            <person name="Banfield J.F."/>
        </authorList>
    </citation>
    <scope>NUCLEOTIDE SEQUENCE [LARGE SCALE GENOMIC DNA]</scope>
</reference>
<dbReference type="AlphaFoldDB" id="K2GH31"/>
<evidence type="ECO:0000313" key="1">
    <source>
        <dbReference type="EMBL" id="EKE29719.1"/>
    </source>
</evidence>
<organism evidence="1">
    <name type="scientific">uncultured bacterium</name>
    <name type="common">gcode 4</name>
    <dbReference type="NCBI Taxonomy" id="1234023"/>
    <lineage>
        <taxon>Bacteria</taxon>
        <taxon>environmental samples</taxon>
    </lineage>
</organism>
<protein>
    <submittedName>
        <fullName evidence="1">Uncharacterized protein</fullName>
    </submittedName>
</protein>
<name>K2GH31_9BACT</name>
<comment type="caution">
    <text evidence="1">The sequence shown here is derived from an EMBL/GenBank/DDBJ whole genome shotgun (WGS) entry which is preliminary data.</text>
</comment>
<dbReference type="EMBL" id="AMFJ01000112">
    <property type="protein sequence ID" value="EKE29719.1"/>
    <property type="molecule type" value="Genomic_DNA"/>
</dbReference>
<sequence>MVKRRWNSIAEVIIIITILTFWLVWAYSVLNSGQKLSISTENRIKWTNIAREWIEIMQNIRDSNWIKFSSDYTHCWNVRAYNSSCIWTDNTNWIAAQSYTLSFTGWLWHPIQSTSWALPFNTAYRNDFYVNIDANWLISQDSMITTPCSASLSKNCRTIFTRQITVSYPDGSISTKRMKVNSIVKWVDNASSWVNVINLQTILTNWREDI</sequence>